<sequence length="667" mass="74295">RHFFGSFSSLSNPKCKYYEQRVVSSISPVMNPANNNPVAASAVALALAPPLHPPQPHRPSTSCDRHPEERFTGFCPSCLFERLSVLDVTTSKNAVASSSSSRKPPSSSAAALKAIFKPSSSSNAGLLFPELRRTKSFSATKNEAFSLGAFEPQRRSCDVKVRNTLWSLFNEDAEHNSHTKEGFLTVDCEIDLEDRDSIVKSPLFEEDAEIESEKDIDCGNLKEPRSVIDEIVEEEEEIEEEETENVKEQMELNPQTTTTTKKPNRDFKEIAGSFWSAASVFSKKLQKWRQRQKLKKHRRGGIGTGSAALTVEKSIGRQLRDTQSEIADYGYGRRSCDTDPRFSIDAGRFSLDAGRISFDAARVSVDDPRYSFDEPRASWDGYMIGRTAAPPRMPSMLSVLEDSPVSNHILRSIPVEEPPRTPPAPVMEEIVPGGSAQTREYYTDSSSRRRKSLDRSNSTRKISASVIAEIDELKLSASNTKISPSQNVKDSVSQSHSLRDECSAENFEFGVRENAGNVESCKKGTKKSKKWSWNIFGLLHRKNGNRYEEEEEEEEGRSGVDRRTFSGSWNVETRNGFDPKMIRSNSSVSWRSIGTGGGGGFHRNSVDGYVSGKKKVSSNGRKIENGMLKFYLPPSKGRRRGNSDSTGQTNRPVPASQPFGRNVMNFY</sequence>
<protein>
    <submittedName>
        <fullName evidence="2">Uncharacterized protein</fullName>
    </submittedName>
</protein>
<evidence type="ECO:0000256" key="1">
    <source>
        <dbReference type="SAM" id="MobiDB-lite"/>
    </source>
</evidence>
<dbReference type="Pfam" id="PF05340">
    <property type="entry name" value="DUF740"/>
    <property type="match status" value="1"/>
</dbReference>
<name>V4NZP1_EUTSA</name>
<dbReference type="GO" id="GO:0016324">
    <property type="term" value="C:apical plasma membrane"/>
    <property type="evidence" value="ECO:0007669"/>
    <property type="project" value="EnsemblPlants"/>
</dbReference>
<dbReference type="OMA" id="EDAEHNS"/>
<reference evidence="2 3" key="1">
    <citation type="journal article" date="2013" name="Front. Plant Sci.">
        <title>The Reference Genome of the Halophytic Plant Eutrema salsugineum.</title>
        <authorList>
            <person name="Yang R."/>
            <person name="Jarvis D.E."/>
            <person name="Chen H."/>
            <person name="Beilstein M.A."/>
            <person name="Grimwood J."/>
            <person name="Jenkins J."/>
            <person name="Shu S."/>
            <person name="Prochnik S."/>
            <person name="Xin M."/>
            <person name="Ma C."/>
            <person name="Schmutz J."/>
            <person name="Wing R.A."/>
            <person name="Mitchell-Olds T."/>
            <person name="Schumaker K.S."/>
            <person name="Wang X."/>
        </authorList>
    </citation>
    <scope>NUCLEOTIDE SEQUENCE [LARGE SCALE GENOMIC DNA]</scope>
</reference>
<dbReference type="Proteomes" id="UP000030689">
    <property type="component" value="Unassembled WGS sequence"/>
</dbReference>
<dbReference type="Gramene" id="ESQ52461">
    <property type="protein sequence ID" value="ESQ52461"/>
    <property type="gene ID" value="EUTSA_v10017664mg"/>
</dbReference>
<dbReference type="eggNOG" id="ENOG502QR95">
    <property type="taxonomic scope" value="Eukaryota"/>
</dbReference>
<proteinExistence type="predicted"/>
<accession>V4NZP1</accession>
<gene>
    <name evidence="2" type="ORF">EUTSA_v10017664mg</name>
</gene>
<dbReference type="GO" id="GO:0010088">
    <property type="term" value="P:phloem development"/>
    <property type="evidence" value="ECO:0007669"/>
    <property type="project" value="EnsemblPlants"/>
</dbReference>
<dbReference type="STRING" id="72664.V4NZP1"/>
<evidence type="ECO:0000313" key="3">
    <source>
        <dbReference type="Proteomes" id="UP000030689"/>
    </source>
</evidence>
<dbReference type="InterPro" id="IPR008004">
    <property type="entry name" value="OCTOPUS-like"/>
</dbReference>
<feature type="non-terminal residue" evidence="2">
    <location>
        <position position="1"/>
    </location>
</feature>
<dbReference type="PANTHER" id="PTHR31659:SF9">
    <property type="entry name" value="PROTEIN: UPF0503-LIKE PROTEIN, PUTATIVE (DUF740)-RELATED"/>
    <property type="match status" value="1"/>
</dbReference>
<feature type="region of interest" description="Disordered" evidence="1">
    <location>
        <begin position="414"/>
        <end position="460"/>
    </location>
</feature>
<keyword evidence="3" id="KW-1185">Reference proteome</keyword>
<evidence type="ECO:0000313" key="2">
    <source>
        <dbReference type="EMBL" id="ESQ52461.1"/>
    </source>
</evidence>
<dbReference type="KEGG" id="eus:EUTSA_v10017664mg"/>
<dbReference type="PANTHER" id="PTHR31659">
    <property type="entry name" value="PROTEIN: UPF0503-LIKE PROTEIN, PUTATIVE (DUF740)-RELATED"/>
    <property type="match status" value="1"/>
</dbReference>
<organism evidence="2 3">
    <name type="scientific">Eutrema salsugineum</name>
    <name type="common">Saltwater cress</name>
    <name type="synonym">Sisymbrium salsugineum</name>
    <dbReference type="NCBI Taxonomy" id="72664"/>
    <lineage>
        <taxon>Eukaryota</taxon>
        <taxon>Viridiplantae</taxon>
        <taxon>Streptophyta</taxon>
        <taxon>Embryophyta</taxon>
        <taxon>Tracheophyta</taxon>
        <taxon>Spermatophyta</taxon>
        <taxon>Magnoliopsida</taxon>
        <taxon>eudicotyledons</taxon>
        <taxon>Gunneridae</taxon>
        <taxon>Pentapetalae</taxon>
        <taxon>rosids</taxon>
        <taxon>malvids</taxon>
        <taxon>Brassicales</taxon>
        <taxon>Brassicaceae</taxon>
        <taxon>Eutremeae</taxon>
        <taxon>Eutrema</taxon>
    </lineage>
</organism>
<dbReference type="GO" id="GO:0042659">
    <property type="term" value="P:regulation of cell fate specification"/>
    <property type="evidence" value="ECO:0007669"/>
    <property type="project" value="EnsemblPlants"/>
</dbReference>
<dbReference type="GO" id="GO:0010443">
    <property type="term" value="P:meristemoid mother cell division"/>
    <property type="evidence" value="ECO:0007669"/>
    <property type="project" value="EnsemblPlants"/>
</dbReference>
<dbReference type="AlphaFoldDB" id="V4NZP1"/>
<dbReference type="EMBL" id="KI517385">
    <property type="protein sequence ID" value="ESQ52461.1"/>
    <property type="molecule type" value="Genomic_DNA"/>
</dbReference>
<feature type="region of interest" description="Disordered" evidence="1">
    <location>
        <begin position="238"/>
        <end position="263"/>
    </location>
</feature>
<dbReference type="OrthoDB" id="758624at2759"/>
<feature type="compositionally biased region" description="Polar residues" evidence="1">
    <location>
        <begin position="435"/>
        <end position="444"/>
    </location>
</feature>
<dbReference type="GO" id="GO:0016328">
    <property type="term" value="C:lateral plasma membrane"/>
    <property type="evidence" value="ECO:0007669"/>
    <property type="project" value="EnsemblPlants"/>
</dbReference>
<feature type="region of interest" description="Disordered" evidence="1">
    <location>
        <begin position="631"/>
        <end position="667"/>
    </location>
</feature>
<dbReference type="GO" id="GO:2000037">
    <property type="term" value="P:regulation of stomatal complex patterning"/>
    <property type="evidence" value="ECO:0007669"/>
    <property type="project" value="EnsemblPlants"/>
</dbReference>